<proteinExistence type="predicted"/>
<dbReference type="EMBL" id="CP051006">
    <property type="protein sequence ID" value="QNT90535.1"/>
    <property type="molecule type" value="Genomic_DNA"/>
</dbReference>
<sequence>MHVHFEAVDPEKMIRFWGSIPGHGAYSVGQAESPAVLPVVTVLVGALAEQVQTLTAKGASLVELHDGVEALMTDPEGNRFRVVLDPDHEA</sequence>
<dbReference type="Gene3D" id="3.10.180.10">
    <property type="entry name" value="2,3-Dihydroxybiphenyl 1,2-Dioxygenase, domain 1"/>
    <property type="match status" value="1"/>
</dbReference>
<evidence type="ECO:0000259" key="1">
    <source>
        <dbReference type="Pfam" id="PF18029"/>
    </source>
</evidence>
<dbReference type="RefSeq" id="WP_157854672.1">
    <property type="nucleotide sequence ID" value="NZ_JBEYAC010000061.1"/>
</dbReference>
<dbReference type="SUPFAM" id="SSF54593">
    <property type="entry name" value="Glyoxalase/Bleomycin resistance protein/Dihydroxybiphenyl dioxygenase"/>
    <property type="match status" value="1"/>
</dbReference>
<name>A0A7H1PR55_9ACTN</name>
<dbReference type="InterPro" id="IPR029068">
    <property type="entry name" value="Glyas_Bleomycin-R_OHBP_Dase"/>
</dbReference>
<dbReference type="KEGG" id="sgf:HEP81_00198"/>
<organism evidence="2 3">
    <name type="scientific">Streptomyces griseofuscus</name>
    <dbReference type="NCBI Taxonomy" id="146922"/>
    <lineage>
        <taxon>Bacteria</taxon>
        <taxon>Bacillati</taxon>
        <taxon>Actinomycetota</taxon>
        <taxon>Actinomycetes</taxon>
        <taxon>Kitasatosporales</taxon>
        <taxon>Streptomycetaceae</taxon>
        <taxon>Streptomyces</taxon>
    </lineage>
</organism>
<gene>
    <name evidence="2" type="ORF">HEP81_00198</name>
</gene>
<dbReference type="Pfam" id="PF18029">
    <property type="entry name" value="Glyoxalase_6"/>
    <property type="match status" value="1"/>
</dbReference>
<evidence type="ECO:0000313" key="3">
    <source>
        <dbReference type="Proteomes" id="UP000516422"/>
    </source>
</evidence>
<dbReference type="InterPro" id="IPR041581">
    <property type="entry name" value="Glyoxalase_6"/>
</dbReference>
<evidence type="ECO:0000313" key="2">
    <source>
        <dbReference type="EMBL" id="QNT90535.1"/>
    </source>
</evidence>
<reference evidence="2 3" key="1">
    <citation type="submission" date="2020-04" db="EMBL/GenBank/DDBJ databases">
        <title>Characterization and engineering of Streptomyces griseofuscus DSM40191 as a potential heterologous host for expression of BGCs.</title>
        <authorList>
            <person name="Gren T."/>
            <person name="Whitford C.M."/>
            <person name="Mohite O.S."/>
            <person name="Joergensen T.S."/>
            <person name="Nielsen J.B."/>
            <person name="Lee S.Y."/>
            <person name="Weber T."/>
        </authorList>
    </citation>
    <scope>NUCLEOTIDE SEQUENCE [LARGE SCALE GENOMIC DNA]</scope>
    <source>
        <strain evidence="2 3">DSM 40191</strain>
    </source>
</reference>
<protein>
    <recommendedName>
        <fullName evidence="1">Glyoxalase-like domain-containing protein</fullName>
    </recommendedName>
</protein>
<feature type="domain" description="Glyoxalase-like" evidence="1">
    <location>
        <begin position="42"/>
        <end position="83"/>
    </location>
</feature>
<dbReference type="AlphaFoldDB" id="A0A7H1PR55"/>
<dbReference type="Proteomes" id="UP000516422">
    <property type="component" value="Chromosome"/>
</dbReference>
<accession>A0A7H1PR55</accession>